<dbReference type="AlphaFoldDB" id="A0A915HN75"/>
<keyword evidence="1" id="KW-1185">Reference proteome</keyword>
<evidence type="ECO:0000313" key="1">
    <source>
        <dbReference type="Proteomes" id="UP000887565"/>
    </source>
</evidence>
<evidence type="ECO:0000313" key="2">
    <source>
        <dbReference type="WBParaSite" id="nRc.2.0.1.t03149-RA"/>
    </source>
</evidence>
<protein>
    <submittedName>
        <fullName evidence="2">Uncharacterized protein</fullName>
    </submittedName>
</protein>
<dbReference type="WBParaSite" id="nRc.2.0.1.t03149-RA">
    <property type="protein sequence ID" value="nRc.2.0.1.t03149-RA"/>
    <property type="gene ID" value="nRc.2.0.1.g03149"/>
</dbReference>
<organism evidence="1 2">
    <name type="scientific">Romanomermis culicivorax</name>
    <name type="common">Nematode worm</name>
    <dbReference type="NCBI Taxonomy" id="13658"/>
    <lineage>
        <taxon>Eukaryota</taxon>
        <taxon>Metazoa</taxon>
        <taxon>Ecdysozoa</taxon>
        <taxon>Nematoda</taxon>
        <taxon>Enoplea</taxon>
        <taxon>Dorylaimia</taxon>
        <taxon>Mermithida</taxon>
        <taxon>Mermithoidea</taxon>
        <taxon>Mermithidae</taxon>
        <taxon>Romanomermis</taxon>
    </lineage>
</organism>
<dbReference type="Proteomes" id="UP000887565">
    <property type="component" value="Unplaced"/>
</dbReference>
<sequence>MFTISNRCVSCIGNKGGGGGICGDVNWQILQDLIHSWMASSICCHQKSALMAASMQLDPWWFNIFAQWNWCSVWSTMDAGMTSWQLSLTWRYKIPLLVKKIGGFFVALPVWRVAMILV</sequence>
<reference evidence="2" key="1">
    <citation type="submission" date="2022-11" db="UniProtKB">
        <authorList>
            <consortium name="WormBaseParasite"/>
        </authorList>
    </citation>
    <scope>IDENTIFICATION</scope>
</reference>
<name>A0A915HN75_ROMCU</name>
<proteinExistence type="predicted"/>
<accession>A0A915HN75</accession>